<gene>
    <name evidence="1" type="ORF">SAMN05421830_104264</name>
</gene>
<sequence>MKLMICMDDTDNLESKGTGWLVEAACREMTAMGWGSYSMISRHQLFVHPDIPYTSHNSSMVFTAKTDVAPEKYAEFLSAYLETHSAPGSDPGLCIVPEPETETCKALISFGLRAKKEVLTKSQAYTLAEKLGIHLSEHGGTGGGIIGALAGIGLRLQGNDGRFRGWYHLGQAGSVMTAGELRSYESIEDIRTPDNAPIEDARRIRISDQLKTICMNGRSTLLVHPADSDGIHAVLAKEELKRF</sequence>
<protein>
    <recommendedName>
        <fullName evidence="3">tRNA(Ile2) 2-agmatinylcytidine synthetase</fullName>
    </recommendedName>
</protein>
<dbReference type="Gene3D" id="3.30.70.2200">
    <property type="match status" value="1"/>
</dbReference>
<dbReference type="PANTHER" id="PTHR40705">
    <property type="entry name" value="TRNA(ILE2) 2-AGMATINYLCYTIDINE SYNTHETASE TIAS"/>
    <property type="match status" value="1"/>
</dbReference>
<evidence type="ECO:0000313" key="2">
    <source>
        <dbReference type="Proteomes" id="UP000199581"/>
    </source>
</evidence>
<proteinExistence type="predicted"/>
<dbReference type="EMBL" id="FOTO01000004">
    <property type="protein sequence ID" value="SFL66519.1"/>
    <property type="molecule type" value="Genomic_DNA"/>
</dbReference>
<dbReference type="PANTHER" id="PTHR40705:SF2">
    <property type="entry name" value="DUF1743 DOMAIN-CONTAINING PROTEIN"/>
    <property type="match status" value="1"/>
</dbReference>
<organism evidence="1 2">
    <name type="scientific">Desulfomicrobium norvegicum (strain DSM 1741 / NCIMB 8310)</name>
    <name type="common">Desulfovibrio baculatus (strain Norway 4)</name>
    <name type="synonym">Desulfovibrio desulfuricans (strain Norway 4)</name>
    <dbReference type="NCBI Taxonomy" id="52561"/>
    <lineage>
        <taxon>Bacteria</taxon>
        <taxon>Pseudomonadati</taxon>
        <taxon>Thermodesulfobacteriota</taxon>
        <taxon>Desulfovibrionia</taxon>
        <taxon>Desulfovibrionales</taxon>
        <taxon>Desulfomicrobiaceae</taxon>
        <taxon>Desulfomicrobium</taxon>
    </lineage>
</organism>
<accession>A0A8G2F7V0</accession>
<evidence type="ECO:0000313" key="1">
    <source>
        <dbReference type="EMBL" id="SFL66519.1"/>
    </source>
</evidence>
<dbReference type="AlphaFoldDB" id="A0A8G2F7V0"/>
<keyword evidence="2" id="KW-1185">Reference proteome</keyword>
<reference evidence="1 2" key="1">
    <citation type="submission" date="2016-10" db="EMBL/GenBank/DDBJ databases">
        <authorList>
            <person name="Varghese N."/>
            <person name="Submissions S."/>
        </authorList>
    </citation>
    <scope>NUCLEOTIDE SEQUENCE [LARGE SCALE GENOMIC DNA]</scope>
    <source>
        <strain evidence="1 2">DSM 1741</strain>
    </source>
</reference>
<evidence type="ECO:0008006" key="3">
    <source>
        <dbReference type="Google" id="ProtNLM"/>
    </source>
</evidence>
<dbReference type="Proteomes" id="UP000199581">
    <property type="component" value="Unassembled WGS sequence"/>
</dbReference>
<dbReference type="OrthoDB" id="270233at2"/>
<name>A0A8G2F7V0_DESNO</name>
<comment type="caution">
    <text evidence="1">The sequence shown here is derived from an EMBL/GenBank/DDBJ whole genome shotgun (WGS) entry which is preliminary data.</text>
</comment>